<protein>
    <submittedName>
        <fullName evidence="10">PGG domain</fullName>
    </submittedName>
</protein>
<dbReference type="PANTHER" id="PTHR24186:SF50">
    <property type="entry name" value="ANKYRIN REPEAT-CONTAINING PROTEIN ITN1-LIKE ISOFORM X1"/>
    <property type="match status" value="1"/>
</dbReference>
<evidence type="ECO:0000256" key="5">
    <source>
        <dbReference type="ARBA" id="ARBA00023043"/>
    </source>
</evidence>
<keyword evidence="4 8" id="KW-1133">Transmembrane helix</keyword>
<dbReference type="GO" id="GO:0005886">
    <property type="term" value="C:plasma membrane"/>
    <property type="evidence" value="ECO:0007669"/>
    <property type="project" value="TreeGrafter"/>
</dbReference>
<accession>A0AAN8ZDM0</accession>
<dbReference type="Proteomes" id="UP001370490">
    <property type="component" value="Unassembled WGS sequence"/>
</dbReference>
<evidence type="ECO:0000256" key="3">
    <source>
        <dbReference type="ARBA" id="ARBA00022737"/>
    </source>
</evidence>
<dbReference type="PROSITE" id="PS50088">
    <property type="entry name" value="ANK_REPEAT"/>
    <property type="match status" value="2"/>
</dbReference>
<proteinExistence type="predicted"/>
<organism evidence="10 11">
    <name type="scientific">Dillenia turbinata</name>
    <dbReference type="NCBI Taxonomy" id="194707"/>
    <lineage>
        <taxon>Eukaryota</taxon>
        <taxon>Viridiplantae</taxon>
        <taxon>Streptophyta</taxon>
        <taxon>Embryophyta</taxon>
        <taxon>Tracheophyta</taxon>
        <taxon>Spermatophyta</taxon>
        <taxon>Magnoliopsida</taxon>
        <taxon>eudicotyledons</taxon>
        <taxon>Gunneridae</taxon>
        <taxon>Pentapetalae</taxon>
        <taxon>Dilleniales</taxon>
        <taxon>Dilleniaceae</taxon>
        <taxon>Dillenia</taxon>
    </lineage>
</organism>
<sequence>MDSRLYKAIMEGKIEILREFEKEYEVQITANKNTVLHIAAQFGHIRCVEEIILRSSCTSRRSLLLQQNANGETALLLASRQGSRRIVHALIDAAKSCDHPQQDVDHEVGDTCHSASATVRKMISIVDNKRNTCLHWAVKYYFVKVVNILLAACTPDLEDQNEQSYWVNEAGETPLYLAAERGYADLVSAILDNCKSPANQGPGGRTALHAAVINNDEAMVEKLLEKKVGLIKEADQDGWTSLHYAVRLDFKSQVRLLIAYDKSVAYVKDNNGRTALQIGAIHGKSNAMRMLIDACPDCIELVDNEGRNVLHNAIKHKHLRAANCILKSSFSSLDWLLNGEDNDGNTPCHLAALDGLDCEELVNSSRVDYKAMNKQDLTPLDVALQNKDNLIFLSMDDGVKGKRRVSKEVGGKKSGEQDVKTLMEASNYHLVVAALIATVTFAAGFTLPGGLYSDPDHLPGTPILVKKAAFQAFVIMNALANLLSVSALFIYFILFMLGYREKRPFERAYYLAGFLTSTSIAAMMVAFATGINSVLHKTPGLAIVACLISCSFFILHVPFSLILFLRVKPARF</sequence>
<feature type="transmembrane region" description="Helical" evidence="8">
    <location>
        <begin position="430"/>
        <end position="452"/>
    </location>
</feature>
<dbReference type="SUPFAM" id="SSF48403">
    <property type="entry name" value="Ankyrin repeat"/>
    <property type="match status" value="2"/>
</dbReference>
<keyword evidence="3" id="KW-0677">Repeat</keyword>
<evidence type="ECO:0000256" key="6">
    <source>
        <dbReference type="ARBA" id="ARBA00023136"/>
    </source>
</evidence>
<keyword evidence="6 8" id="KW-0472">Membrane</keyword>
<feature type="domain" description="PGG" evidence="9">
    <location>
        <begin position="421"/>
        <end position="531"/>
    </location>
</feature>
<evidence type="ECO:0000256" key="4">
    <source>
        <dbReference type="ARBA" id="ARBA00022989"/>
    </source>
</evidence>
<comment type="caution">
    <text evidence="10">The sequence shown here is derived from an EMBL/GenBank/DDBJ whole genome shotgun (WGS) entry which is preliminary data.</text>
</comment>
<dbReference type="AlphaFoldDB" id="A0AAN8ZDM0"/>
<feature type="repeat" description="ANK" evidence="7">
    <location>
        <begin position="170"/>
        <end position="193"/>
    </location>
</feature>
<dbReference type="Gene3D" id="1.25.40.20">
    <property type="entry name" value="Ankyrin repeat-containing domain"/>
    <property type="match status" value="3"/>
</dbReference>
<dbReference type="Pfam" id="PF13962">
    <property type="entry name" value="PGG"/>
    <property type="match status" value="1"/>
</dbReference>
<dbReference type="EMBL" id="JBAMMX010000012">
    <property type="protein sequence ID" value="KAK6929853.1"/>
    <property type="molecule type" value="Genomic_DNA"/>
</dbReference>
<keyword evidence="11" id="KW-1185">Reference proteome</keyword>
<comment type="subcellular location">
    <subcellularLocation>
        <location evidence="1">Membrane</location>
        <topology evidence="1">Multi-pass membrane protein</topology>
    </subcellularLocation>
</comment>
<evidence type="ECO:0000313" key="11">
    <source>
        <dbReference type="Proteomes" id="UP001370490"/>
    </source>
</evidence>
<reference evidence="10 11" key="1">
    <citation type="submission" date="2023-12" db="EMBL/GenBank/DDBJ databases">
        <title>A high-quality genome assembly for Dillenia turbinata (Dilleniales).</title>
        <authorList>
            <person name="Chanderbali A."/>
        </authorList>
    </citation>
    <scope>NUCLEOTIDE SEQUENCE [LARGE SCALE GENOMIC DNA]</scope>
    <source>
        <strain evidence="10">LSX21</strain>
        <tissue evidence="10">Leaf</tissue>
    </source>
</reference>
<feature type="repeat" description="ANK" evidence="7">
    <location>
        <begin position="203"/>
        <end position="226"/>
    </location>
</feature>
<evidence type="ECO:0000313" key="10">
    <source>
        <dbReference type="EMBL" id="KAK6929853.1"/>
    </source>
</evidence>
<dbReference type="Pfam" id="PF12796">
    <property type="entry name" value="Ank_2"/>
    <property type="match status" value="3"/>
</dbReference>
<dbReference type="InterPro" id="IPR036770">
    <property type="entry name" value="Ankyrin_rpt-contain_sf"/>
</dbReference>
<evidence type="ECO:0000259" key="9">
    <source>
        <dbReference type="Pfam" id="PF13962"/>
    </source>
</evidence>
<feature type="transmembrane region" description="Helical" evidence="8">
    <location>
        <begin position="541"/>
        <end position="565"/>
    </location>
</feature>
<dbReference type="InterPro" id="IPR002110">
    <property type="entry name" value="Ankyrin_rpt"/>
</dbReference>
<evidence type="ECO:0000256" key="7">
    <source>
        <dbReference type="PROSITE-ProRule" id="PRU00023"/>
    </source>
</evidence>
<feature type="transmembrane region" description="Helical" evidence="8">
    <location>
        <begin position="509"/>
        <end position="535"/>
    </location>
</feature>
<gene>
    <name evidence="10" type="ORF">RJ641_003947</name>
</gene>
<feature type="transmembrane region" description="Helical" evidence="8">
    <location>
        <begin position="472"/>
        <end position="497"/>
    </location>
</feature>
<dbReference type="PANTHER" id="PTHR24186">
    <property type="entry name" value="PROTEIN PHOSPHATASE 1 REGULATORY SUBUNIT"/>
    <property type="match status" value="1"/>
</dbReference>
<keyword evidence="2 8" id="KW-0812">Transmembrane</keyword>
<keyword evidence="5 7" id="KW-0040">ANK repeat</keyword>
<evidence type="ECO:0000256" key="2">
    <source>
        <dbReference type="ARBA" id="ARBA00022692"/>
    </source>
</evidence>
<dbReference type="PROSITE" id="PS50297">
    <property type="entry name" value="ANK_REP_REGION"/>
    <property type="match status" value="2"/>
</dbReference>
<name>A0AAN8ZDM0_9MAGN</name>
<evidence type="ECO:0000256" key="1">
    <source>
        <dbReference type="ARBA" id="ARBA00004141"/>
    </source>
</evidence>
<dbReference type="SMART" id="SM00248">
    <property type="entry name" value="ANK"/>
    <property type="match status" value="8"/>
</dbReference>
<dbReference type="InterPro" id="IPR026961">
    <property type="entry name" value="PGG_dom"/>
</dbReference>
<evidence type="ECO:0000256" key="8">
    <source>
        <dbReference type="SAM" id="Phobius"/>
    </source>
</evidence>